<dbReference type="HOGENOM" id="CLU_199069_0_0_4"/>
<dbReference type="InterPro" id="IPR038202">
    <property type="entry name" value="Cro_sf"/>
</dbReference>
<proteinExistence type="predicted"/>
<reference evidence="1 2" key="1">
    <citation type="submission" date="2010-03" db="EMBL/GenBank/DDBJ databases">
        <authorList>
            <consortium name="The Broad Institute Genome Sequencing Platform"/>
            <person name="Ward D."/>
            <person name="Earl A."/>
            <person name="Feldgarden M."/>
            <person name="Gevers D."/>
            <person name="Young S."/>
            <person name="Zeng Q."/>
            <person name="Koehrsen M."/>
            <person name="Alvarado L."/>
            <person name="Berlin A.M."/>
            <person name="Borenstein D."/>
            <person name="Chapman S.B."/>
            <person name="Chen Z."/>
            <person name="Engels R."/>
            <person name="Freedman E."/>
            <person name="Gellesch M."/>
            <person name="Goldberg J."/>
            <person name="Griggs A."/>
            <person name="Gujja S."/>
            <person name="Heilman E.R."/>
            <person name="Heiman D.I."/>
            <person name="Hepburn T.A."/>
            <person name="Howarth C."/>
            <person name="Jen D."/>
            <person name="Larson L."/>
            <person name="Mehta T."/>
            <person name="Park D."/>
            <person name="Pearson M."/>
            <person name="Richards J."/>
            <person name="Roberts A."/>
            <person name="Saif S."/>
            <person name="Shea T.D."/>
            <person name="Shenoy N."/>
            <person name="Sisk P."/>
            <person name="Stolte C."/>
            <person name="Sykes S.N."/>
            <person name="Walk T."/>
            <person name="White J."/>
            <person name="Yandava C."/>
            <person name="Izard J."/>
            <person name="Baranova O.V."/>
            <person name="Blanton J.M."/>
            <person name="Tanner A.C."/>
            <person name="Dewhirst F."/>
            <person name="Haas B."/>
            <person name="Nusbaum C."/>
            <person name="Birren B."/>
        </authorList>
    </citation>
    <scope>NUCLEOTIDE SEQUENCE [LARGE SCALE GENOMIC DNA]</scope>
    <source>
        <strain evidence="1 2">ATCC 29453</strain>
    </source>
</reference>
<dbReference type="SUPFAM" id="SSF47413">
    <property type="entry name" value="lambda repressor-like DNA-binding domains"/>
    <property type="match status" value="1"/>
</dbReference>
<gene>
    <name evidence="1" type="ORF">HMPREF9021_01997</name>
</gene>
<dbReference type="EMBL" id="ADCY02000036">
    <property type="protein sequence ID" value="EFG30227.1"/>
    <property type="molecule type" value="Genomic_DNA"/>
</dbReference>
<protein>
    <submittedName>
        <fullName evidence="1">Uncharacterized protein</fullName>
    </submittedName>
</protein>
<sequence>MNQKSLQDWVNEIGQVETARKIGVTQGAICRALKSKRNIFIKESNGFVEAFEIKKFPLQRKETPEKAA</sequence>
<dbReference type="AlphaFoldDB" id="V9HB20"/>
<dbReference type="Pfam" id="PF09048">
    <property type="entry name" value="Cro"/>
    <property type="match status" value="1"/>
</dbReference>
<dbReference type="OrthoDB" id="9429495at2"/>
<dbReference type="GO" id="GO:0006355">
    <property type="term" value="P:regulation of DNA-templated transcription"/>
    <property type="evidence" value="ECO:0007669"/>
    <property type="project" value="InterPro"/>
</dbReference>
<evidence type="ECO:0000313" key="1">
    <source>
        <dbReference type="EMBL" id="EFG30227.1"/>
    </source>
</evidence>
<dbReference type="Proteomes" id="UP000017813">
    <property type="component" value="Unassembled WGS sequence"/>
</dbReference>
<dbReference type="GO" id="GO:0003677">
    <property type="term" value="F:DNA binding"/>
    <property type="evidence" value="ECO:0007669"/>
    <property type="project" value="InterPro"/>
</dbReference>
<dbReference type="KEGG" id="smur:BWP33_08445"/>
<keyword evidence="2" id="KW-1185">Reference proteome</keyword>
<name>V9HB20_9NEIS</name>
<dbReference type="RefSeq" id="WP_002642198.1">
    <property type="nucleotide sequence ID" value="NZ_CP019448.1"/>
</dbReference>
<dbReference type="Gene3D" id="3.30.240.10">
    <property type="entry name" value="CRO Repressor"/>
    <property type="match status" value="1"/>
</dbReference>
<reference evidence="1 2" key="2">
    <citation type="submission" date="2011-10" db="EMBL/GenBank/DDBJ databases">
        <title>The Genome Sequence of Simonsiella muelleri ATCC 29453.</title>
        <authorList>
            <consortium name="The Broad Institute Genome Sequencing Platform"/>
            <consortium name="The Broad Institute Genome Sequencing Center for Infectious Disease"/>
            <person name="Earl A."/>
            <person name="Ward D."/>
            <person name="Feldgarden M."/>
            <person name="Gevers D."/>
            <person name="Izard J."/>
            <person name="Baranova O.V."/>
            <person name="Blanton J.M."/>
            <person name="Tanner A.C."/>
            <person name="Dewhirst F."/>
            <person name="Young S.K."/>
            <person name="Zeng Q."/>
            <person name="Gargeya S."/>
            <person name="Fitzgerald M."/>
            <person name="Haas B."/>
            <person name="Abouelleil A."/>
            <person name="Alvarado L."/>
            <person name="Arachchi H.M."/>
            <person name="Berlin A."/>
            <person name="Brown A."/>
            <person name="Chapman S.B."/>
            <person name="Chen Z."/>
            <person name="Dunbar C."/>
            <person name="Freedman E."/>
            <person name="Gearin G."/>
            <person name="Goldberg J."/>
            <person name="Griggs A."/>
            <person name="Gujja S."/>
            <person name="Heiman D."/>
            <person name="Howarth C."/>
            <person name="Larson L."/>
            <person name="Lui A."/>
            <person name="MacDonald P.J.P."/>
            <person name="Montmayeur A."/>
            <person name="Murphy C."/>
            <person name="Neiman D."/>
            <person name="Pearson M."/>
            <person name="Priest M."/>
            <person name="Roberts A."/>
            <person name="Saif S."/>
            <person name="Shea T."/>
            <person name="Shenoy N."/>
            <person name="Sisk P."/>
            <person name="Stolte C."/>
            <person name="Sykes S."/>
            <person name="Wortman J."/>
            <person name="Nusbaum C."/>
            <person name="Birren B."/>
        </authorList>
    </citation>
    <scope>NUCLEOTIDE SEQUENCE [LARGE SCALE GENOMIC DNA]</scope>
    <source>
        <strain evidence="1 2">ATCC 29453</strain>
    </source>
</reference>
<dbReference type="InterPro" id="IPR010982">
    <property type="entry name" value="Lambda_DNA-bd_dom_sf"/>
</dbReference>
<dbReference type="InterPro" id="IPR000655">
    <property type="entry name" value="Cro-like"/>
</dbReference>
<dbReference type="STRING" id="641147.HMPREF9021_01997"/>
<organism evidence="1 2">
    <name type="scientific">Simonsiella muelleri ATCC 29453</name>
    <dbReference type="NCBI Taxonomy" id="641147"/>
    <lineage>
        <taxon>Bacteria</taxon>
        <taxon>Pseudomonadati</taxon>
        <taxon>Pseudomonadota</taxon>
        <taxon>Betaproteobacteria</taxon>
        <taxon>Neisseriales</taxon>
        <taxon>Neisseriaceae</taxon>
        <taxon>Simonsiella</taxon>
    </lineage>
</organism>
<evidence type="ECO:0000313" key="2">
    <source>
        <dbReference type="Proteomes" id="UP000017813"/>
    </source>
</evidence>
<comment type="caution">
    <text evidence="1">The sequence shown here is derived from an EMBL/GenBank/DDBJ whole genome shotgun (WGS) entry which is preliminary data.</text>
</comment>
<accession>V9HB20</accession>